<accession>A0A9D2PR36</accession>
<reference evidence="1" key="2">
    <citation type="submission" date="2021-04" db="EMBL/GenBank/DDBJ databases">
        <authorList>
            <person name="Gilroy R."/>
        </authorList>
    </citation>
    <scope>NUCLEOTIDE SEQUENCE</scope>
    <source>
        <strain evidence="1">CHK198-12963</strain>
    </source>
</reference>
<gene>
    <name evidence="1" type="ORF">H9931_02350</name>
</gene>
<dbReference type="AlphaFoldDB" id="A0A9D2PR36"/>
<evidence type="ECO:0000313" key="1">
    <source>
        <dbReference type="EMBL" id="HJC65549.1"/>
    </source>
</evidence>
<dbReference type="EMBL" id="DWWB01000007">
    <property type="protein sequence ID" value="HJC65549.1"/>
    <property type="molecule type" value="Genomic_DNA"/>
</dbReference>
<evidence type="ECO:0008006" key="3">
    <source>
        <dbReference type="Google" id="ProtNLM"/>
    </source>
</evidence>
<protein>
    <recommendedName>
        <fullName evidence="3">Antirestriction protein ArdA</fullName>
    </recommendedName>
</protein>
<organism evidence="1 2">
    <name type="scientific">Candidatus Enterocloster excrementigallinarum</name>
    <dbReference type="NCBI Taxonomy" id="2838558"/>
    <lineage>
        <taxon>Bacteria</taxon>
        <taxon>Bacillati</taxon>
        <taxon>Bacillota</taxon>
        <taxon>Clostridia</taxon>
        <taxon>Lachnospirales</taxon>
        <taxon>Lachnospiraceae</taxon>
        <taxon>Enterocloster</taxon>
    </lineage>
</organism>
<evidence type="ECO:0000313" key="2">
    <source>
        <dbReference type="Proteomes" id="UP000823863"/>
    </source>
</evidence>
<sequence>MATKNNNNLFFTCSLIEYIGRKSKRTRKEVTDFLGKERIGRIYEYADVFHCEPIEKVAAEFIEESGITEGSFDNVGECRYRVPDYWDIGEVYERLIEDSFEDEEIVDGIWEVYHSWIDAHISDYNTDFYYQPRDYIAACYKEGEVLE</sequence>
<proteinExistence type="predicted"/>
<dbReference type="Proteomes" id="UP000823863">
    <property type="component" value="Unassembled WGS sequence"/>
</dbReference>
<reference evidence="1" key="1">
    <citation type="journal article" date="2021" name="PeerJ">
        <title>Extensive microbial diversity within the chicken gut microbiome revealed by metagenomics and culture.</title>
        <authorList>
            <person name="Gilroy R."/>
            <person name="Ravi A."/>
            <person name="Getino M."/>
            <person name="Pursley I."/>
            <person name="Horton D.L."/>
            <person name="Alikhan N.F."/>
            <person name="Baker D."/>
            <person name="Gharbi K."/>
            <person name="Hall N."/>
            <person name="Watson M."/>
            <person name="Adriaenssens E.M."/>
            <person name="Foster-Nyarko E."/>
            <person name="Jarju S."/>
            <person name="Secka A."/>
            <person name="Antonio M."/>
            <person name="Oren A."/>
            <person name="Chaudhuri R.R."/>
            <person name="La Ragione R."/>
            <person name="Hildebrand F."/>
            <person name="Pallen M.J."/>
        </authorList>
    </citation>
    <scope>NUCLEOTIDE SEQUENCE</scope>
    <source>
        <strain evidence="1">CHK198-12963</strain>
    </source>
</reference>
<comment type="caution">
    <text evidence="1">The sequence shown here is derived from an EMBL/GenBank/DDBJ whole genome shotgun (WGS) entry which is preliminary data.</text>
</comment>
<name>A0A9D2PR36_9FIRM</name>